<organism evidence="1 2">
    <name type="scientific">Paenibacillus filicis</name>
    <dbReference type="NCBI Taxonomy" id="669464"/>
    <lineage>
        <taxon>Bacteria</taxon>
        <taxon>Bacillati</taxon>
        <taxon>Bacillota</taxon>
        <taxon>Bacilli</taxon>
        <taxon>Bacillales</taxon>
        <taxon>Paenibacillaceae</taxon>
        <taxon>Paenibacillus</taxon>
    </lineage>
</organism>
<dbReference type="Proteomes" id="UP001469365">
    <property type="component" value="Unassembled WGS sequence"/>
</dbReference>
<name>A0ABU9DMH3_9BACL</name>
<sequence>MDELSKETKDVQSIADSTDVLNTSEEINEYNELIEESDMTTPESLLPDADGN</sequence>
<gene>
    <name evidence="1" type="ORF">WMW72_19295</name>
</gene>
<proteinExistence type="predicted"/>
<evidence type="ECO:0000313" key="2">
    <source>
        <dbReference type="Proteomes" id="UP001469365"/>
    </source>
</evidence>
<reference evidence="1 2" key="1">
    <citation type="submission" date="2024-04" db="EMBL/GenBank/DDBJ databases">
        <title>draft genome sequnece of Paenibacillus filicis.</title>
        <authorList>
            <person name="Kim D.-U."/>
        </authorList>
    </citation>
    <scope>NUCLEOTIDE SEQUENCE [LARGE SCALE GENOMIC DNA]</scope>
    <source>
        <strain evidence="1 2">KACC14197</strain>
    </source>
</reference>
<comment type="caution">
    <text evidence="1">The sequence shown here is derived from an EMBL/GenBank/DDBJ whole genome shotgun (WGS) entry which is preliminary data.</text>
</comment>
<dbReference type="EMBL" id="JBBPCC010000013">
    <property type="protein sequence ID" value="MEK8130055.1"/>
    <property type="molecule type" value="Genomic_DNA"/>
</dbReference>
<dbReference type="RefSeq" id="WP_341417186.1">
    <property type="nucleotide sequence ID" value="NZ_JBBPCC010000013.1"/>
</dbReference>
<evidence type="ECO:0000313" key="1">
    <source>
        <dbReference type="EMBL" id="MEK8130055.1"/>
    </source>
</evidence>
<keyword evidence="2" id="KW-1185">Reference proteome</keyword>
<accession>A0ABU9DMH3</accession>
<protein>
    <submittedName>
        <fullName evidence="1">Uncharacterized protein</fullName>
    </submittedName>
</protein>